<dbReference type="InterPro" id="IPR013761">
    <property type="entry name" value="SAM/pointed_sf"/>
</dbReference>
<dbReference type="GO" id="GO:0015629">
    <property type="term" value="C:actin cytoskeleton"/>
    <property type="evidence" value="ECO:0007669"/>
    <property type="project" value="TreeGrafter"/>
</dbReference>
<feature type="compositionally biased region" description="Low complexity" evidence="4">
    <location>
        <begin position="27"/>
        <end position="40"/>
    </location>
</feature>
<dbReference type="GO" id="GO:0031175">
    <property type="term" value="P:neuron projection development"/>
    <property type="evidence" value="ECO:0007669"/>
    <property type="project" value="TreeGrafter"/>
</dbReference>
<evidence type="ECO:0000256" key="4">
    <source>
        <dbReference type="SAM" id="MobiDB-lite"/>
    </source>
</evidence>
<feature type="compositionally biased region" description="Low complexity" evidence="4">
    <location>
        <begin position="118"/>
        <end position="138"/>
    </location>
</feature>
<feature type="domain" description="SAM" evidence="5">
    <location>
        <begin position="204"/>
        <end position="267"/>
    </location>
</feature>
<dbReference type="GO" id="GO:0030425">
    <property type="term" value="C:dendrite"/>
    <property type="evidence" value="ECO:0007669"/>
    <property type="project" value="TreeGrafter"/>
</dbReference>
<dbReference type="GO" id="GO:0019722">
    <property type="term" value="P:calcium-mediated signaling"/>
    <property type="evidence" value="ECO:0007669"/>
    <property type="project" value="TreeGrafter"/>
</dbReference>
<evidence type="ECO:0000256" key="2">
    <source>
        <dbReference type="ARBA" id="ARBA00023054"/>
    </source>
</evidence>
<dbReference type="Pfam" id="PF07647">
    <property type="entry name" value="SAM_2"/>
    <property type="match status" value="1"/>
</dbReference>
<evidence type="ECO:0000256" key="3">
    <source>
        <dbReference type="SAM" id="Coils"/>
    </source>
</evidence>
<dbReference type="SMART" id="SM00454">
    <property type="entry name" value="SAM"/>
    <property type="match status" value="1"/>
</dbReference>
<keyword evidence="1" id="KW-0597">Phosphoprotein</keyword>
<organism evidence="6 7">
    <name type="scientific">Plectus sambesii</name>
    <dbReference type="NCBI Taxonomy" id="2011161"/>
    <lineage>
        <taxon>Eukaryota</taxon>
        <taxon>Metazoa</taxon>
        <taxon>Ecdysozoa</taxon>
        <taxon>Nematoda</taxon>
        <taxon>Chromadorea</taxon>
        <taxon>Plectida</taxon>
        <taxon>Plectina</taxon>
        <taxon>Plectoidea</taxon>
        <taxon>Plectidae</taxon>
        <taxon>Plectus</taxon>
    </lineage>
</organism>
<dbReference type="PANTHER" id="PTHR16154:SF6">
    <property type="entry name" value="SPINOPHILIN, ISOFORM J"/>
    <property type="match status" value="1"/>
</dbReference>
<evidence type="ECO:0000313" key="6">
    <source>
        <dbReference type="Proteomes" id="UP000887566"/>
    </source>
</evidence>
<dbReference type="PROSITE" id="PS50105">
    <property type="entry name" value="SAM_DOMAIN"/>
    <property type="match status" value="1"/>
</dbReference>
<dbReference type="Gene3D" id="1.10.150.50">
    <property type="entry name" value="Transcription Factor, Ets-1"/>
    <property type="match status" value="1"/>
</dbReference>
<feature type="compositionally biased region" description="Polar residues" evidence="4">
    <location>
        <begin position="68"/>
        <end position="81"/>
    </location>
</feature>
<feature type="coiled-coil region" evidence="3">
    <location>
        <begin position="254"/>
        <end position="288"/>
    </location>
</feature>
<protein>
    <submittedName>
        <fullName evidence="7">SAM domain-containing protein</fullName>
    </submittedName>
</protein>
<sequence length="292" mass="31865">QRTKDPAQCVETASEAADISPALAYKPTAAPTESASTSSENGARPGDLGVPNTDLLDNAAAKSKSGAVKQSQTMTSRQLPTKRQDAEVMIMCHHTEHCTHHFDTPDSPASVKRPVANATTTPTATSTSTAKRAKSASPQEQPCSVPLITEPPSLTCSPATGRKSHSQSPHHIFFPMKRYYLHKEAESMRDGGADGIQALEVLHWSCDDVCRFVAQLGLEKYTPEFTVNKVNGGKLLDLDGAKLKAIGIQNHTDRSLLKKRIKDLKGRLEKERKAIEKESRLKAKMMQRTGRR</sequence>
<proteinExistence type="predicted"/>
<dbReference type="Proteomes" id="UP000887566">
    <property type="component" value="Unplaced"/>
</dbReference>
<keyword evidence="2 3" id="KW-0175">Coiled coil</keyword>
<accession>A0A914UT77</accession>
<dbReference type="GO" id="GO:0051015">
    <property type="term" value="F:actin filament binding"/>
    <property type="evidence" value="ECO:0007669"/>
    <property type="project" value="TreeGrafter"/>
</dbReference>
<reference evidence="7" key="1">
    <citation type="submission" date="2022-11" db="UniProtKB">
        <authorList>
            <consortium name="WormBaseParasite"/>
        </authorList>
    </citation>
    <scope>IDENTIFICATION</scope>
</reference>
<evidence type="ECO:0000259" key="5">
    <source>
        <dbReference type="PROSITE" id="PS50105"/>
    </source>
</evidence>
<dbReference type="PANTHER" id="PTHR16154">
    <property type="entry name" value="NEURABIN"/>
    <property type="match status" value="1"/>
</dbReference>
<evidence type="ECO:0000256" key="1">
    <source>
        <dbReference type="ARBA" id="ARBA00022553"/>
    </source>
</evidence>
<dbReference type="WBParaSite" id="PSAMB.scaffold12411size2779.g34840.t1">
    <property type="protein sequence ID" value="PSAMB.scaffold12411size2779.g34840.t1"/>
    <property type="gene ID" value="PSAMB.scaffold12411size2779.g34840"/>
</dbReference>
<dbReference type="InterPro" id="IPR043446">
    <property type="entry name" value="Neurabin-like"/>
</dbReference>
<evidence type="ECO:0000313" key="7">
    <source>
        <dbReference type="WBParaSite" id="PSAMB.scaffold12411size2779.g34840.t1"/>
    </source>
</evidence>
<feature type="region of interest" description="Disordered" evidence="4">
    <location>
        <begin position="1"/>
        <end position="82"/>
    </location>
</feature>
<name>A0A914UT77_9BILA</name>
<dbReference type="SUPFAM" id="SSF47769">
    <property type="entry name" value="SAM/Pointed domain"/>
    <property type="match status" value="1"/>
</dbReference>
<dbReference type="GO" id="GO:0007015">
    <property type="term" value="P:actin filament organization"/>
    <property type="evidence" value="ECO:0007669"/>
    <property type="project" value="TreeGrafter"/>
</dbReference>
<dbReference type="FunFam" id="1.10.150.50:FF:000008">
    <property type="entry name" value="Neurabin-1 isoform 1-like protein"/>
    <property type="match status" value="1"/>
</dbReference>
<keyword evidence="6" id="KW-1185">Reference proteome</keyword>
<dbReference type="CDD" id="cd09512">
    <property type="entry name" value="SAM_Neurabin-like"/>
    <property type="match status" value="1"/>
</dbReference>
<dbReference type="AlphaFoldDB" id="A0A914UT77"/>
<dbReference type="GO" id="GO:0014069">
    <property type="term" value="C:postsynaptic density"/>
    <property type="evidence" value="ECO:0007669"/>
    <property type="project" value="TreeGrafter"/>
</dbReference>
<feature type="region of interest" description="Disordered" evidence="4">
    <location>
        <begin position="102"/>
        <end position="151"/>
    </location>
</feature>
<dbReference type="GO" id="GO:0005737">
    <property type="term" value="C:cytoplasm"/>
    <property type="evidence" value="ECO:0007669"/>
    <property type="project" value="TreeGrafter"/>
</dbReference>
<dbReference type="InterPro" id="IPR001660">
    <property type="entry name" value="SAM"/>
</dbReference>